<dbReference type="Gene3D" id="3.40.710.10">
    <property type="entry name" value="DD-peptidase/beta-lactamase superfamily"/>
    <property type="match status" value="1"/>
</dbReference>
<organism evidence="1 2">
    <name type="scientific">Kribbella pittospori</name>
    <dbReference type="NCBI Taxonomy" id="722689"/>
    <lineage>
        <taxon>Bacteria</taxon>
        <taxon>Bacillati</taxon>
        <taxon>Actinomycetota</taxon>
        <taxon>Actinomycetes</taxon>
        <taxon>Propionibacteriales</taxon>
        <taxon>Kribbellaceae</taxon>
        <taxon>Kribbella</taxon>
    </lineage>
</organism>
<proteinExistence type="predicted"/>
<dbReference type="SUPFAM" id="SSF56601">
    <property type="entry name" value="beta-lactamase/transpeptidase-like"/>
    <property type="match status" value="1"/>
</dbReference>
<evidence type="ECO:0000313" key="1">
    <source>
        <dbReference type="EMBL" id="TCC45377.1"/>
    </source>
</evidence>
<dbReference type="EMBL" id="SJKB01000039">
    <property type="protein sequence ID" value="TCC45377.1"/>
    <property type="molecule type" value="Genomic_DNA"/>
</dbReference>
<name>A0A4R0JGQ9_9ACTN</name>
<accession>A0A4R0JGQ9</accession>
<reference evidence="1 2" key="1">
    <citation type="submission" date="2019-02" db="EMBL/GenBank/DDBJ databases">
        <title>Kribbella capetownensis sp. nov. and Kribbella speibonae sp. nov., isolated from soil.</title>
        <authorList>
            <person name="Curtis S.M."/>
            <person name="Norton I."/>
            <person name="Everest G.J."/>
            <person name="Meyers P.R."/>
        </authorList>
    </citation>
    <scope>NUCLEOTIDE SEQUENCE [LARGE SCALE GENOMIC DNA]</scope>
    <source>
        <strain evidence="1 2">NRRL B-24813</strain>
    </source>
</reference>
<dbReference type="InterPro" id="IPR012338">
    <property type="entry name" value="Beta-lactam/transpept-like"/>
</dbReference>
<comment type="caution">
    <text evidence="1">The sequence shown here is derived from an EMBL/GenBank/DDBJ whole genome shotgun (WGS) entry which is preliminary data.</text>
</comment>
<protein>
    <recommendedName>
        <fullName evidence="3">Penicillin-binding protein transpeptidase domain-containing protein</fullName>
    </recommendedName>
</protein>
<gene>
    <name evidence="1" type="ORF">E0H73_44990</name>
</gene>
<sequence length="63" mass="6499">MAAARWSAPGAVMQTGGTGGNLSFGSWNLAGKTGTINKNLAVWFSGYTPNPATVVAATRRTRT</sequence>
<keyword evidence="2" id="KW-1185">Reference proteome</keyword>
<dbReference type="Proteomes" id="UP000291144">
    <property type="component" value="Unassembled WGS sequence"/>
</dbReference>
<dbReference type="AlphaFoldDB" id="A0A4R0JGQ9"/>
<evidence type="ECO:0008006" key="3">
    <source>
        <dbReference type="Google" id="ProtNLM"/>
    </source>
</evidence>
<evidence type="ECO:0000313" key="2">
    <source>
        <dbReference type="Proteomes" id="UP000291144"/>
    </source>
</evidence>
<dbReference type="OrthoDB" id="9766909at2"/>
<dbReference type="RefSeq" id="WP_131367381.1">
    <property type="nucleotide sequence ID" value="NZ_SJKB01000039.1"/>
</dbReference>